<evidence type="ECO:0000256" key="9">
    <source>
        <dbReference type="SAM" id="MobiDB-lite"/>
    </source>
</evidence>
<sequence length="1203" mass="131588">MGNQRQQPPAAAAHPPPPSPTVKPTSKYTNKDGSKFITIPKASSSTTGSAQPSPSIDPSDGKMAAQSDHAAADASAPAVNRKKQKRREKAAAKAAAEQAVNKQAPPSPSDSAAPSFDRRSLDVEHDFSDAHDEHDGRSAHENGTLAPSKSKKSRKKKKKVAGAEDTHSHDDYHDHHDHADHVHHHRGHNHAPQSAHRGPGISKEKIWNTSSQEERQRIKDFWLGLGEDERKSLVKVEKDAVLKKMKEQQKHTCSCTVCGRKRTAIEEELEGLYDAYYEELEQYAHAGNPNGEGPPMMGSPKHLGPVGSRVGSSRGPPSNYPHQPSHGRIIEHVADEDDEDDEDYGSEEELDEDDGFDEDEPPEVNSRDDYARDFLTFGQSLTVQGGILTVADDLLKNDGRKFIEMMEQLAERRMQREEEAKDAYSRNYGHTNGGGYGHSHPPPEEEEYEEDEEEYEEDDDEEYDSQEEEQDAMTEEQRMEEGRRMFQIFAARMFEQRVLSAYKAKVAEERQRKLIEEIDKEKLNEEQRKAKKAKDAQKRKEKAAKKKEALAEEKARKEAEKAAEEAARKAEEERKAEEQRRKAEEKRKKKEEQRKAEEQERLRKEAERQRQKEKQAEQERKAREAKEKEKRAREEAARQKEREARERKEQEARERKEQQEHEKKEREAKSKADREAREKSAQAQHKVQQNLPRQAETVAHKPAVAPPTATPITLVKRPAQHAIPTAVPALPQQPAPAAVASPQIAVATPAIPKAPLTMRNRQPSQQESTSGSSMSTSQSESNPSQAPSPHPLTPSHTSPGPLGAASKTGVPQLQTASPLNTTSKTAIPPHFGGFAFGQGPPGMPPPMPPPGFGSPMHQTSAFPGSPFSPFANPAMGGLPAGMNRPPFGHPPPPPGFNGSPDSPFSGMGQGFQAGPPRDQMPVPHHRQGSIGLDHPSPSMASSQAIGKPMPIGRPPSVAPGQRPAASLPNAGWGGGFPETQGLGSSALLADSEEAPQEFPTSARRNTSVHPLGMPFSTMSSMEPSSVFSSPWTPAGQAGFYGSPPPPGLSAQGPWPPSAPTSSAFGLQNGMGRQNRSVTVRQLLCRMCQEMAVSTGTPGEDRLDTGHVSLNAVKNRIDQQQRLHQQEPTTDRELVDMCETLGNAANGGGSFDVKVVAGQTFVRWMPDRSGADGHPQQRAPIGAPGQIGSPAGGPPRSFASRAGH</sequence>
<keyword evidence="5 8" id="KW-0963">Cytoplasm</keyword>
<keyword evidence="6 8" id="KW-0346">Stress response</keyword>
<feature type="compositionally biased region" description="Basic and acidic residues" evidence="9">
    <location>
        <begin position="161"/>
        <end position="180"/>
    </location>
</feature>
<feature type="compositionally biased region" description="Basic and acidic residues" evidence="9">
    <location>
        <begin position="517"/>
        <end position="538"/>
    </location>
</feature>
<feature type="region of interest" description="Disordered" evidence="9">
    <location>
        <begin position="1164"/>
        <end position="1203"/>
    </location>
</feature>
<comment type="subcellular location">
    <subcellularLocation>
        <location evidence="2 8">Cytoplasm</location>
    </subcellularLocation>
</comment>
<evidence type="ECO:0000256" key="6">
    <source>
        <dbReference type="ARBA" id="ARBA00023016"/>
    </source>
</evidence>
<feature type="compositionally biased region" description="Basic and acidic residues" evidence="9">
    <location>
        <begin position="202"/>
        <end position="214"/>
    </location>
</feature>
<accession>A0AA38RVR7</accession>
<feature type="compositionally biased region" description="Basic residues" evidence="9">
    <location>
        <begin position="149"/>
        <end position="160"/>
    </location>
</feature>
<feature type="region of interest" description="Disordered" evidence="9">
    <location>
        <begin position="1037"/>
        <end position="1072"/>
    </location>
</feature>
<dbReference type="InterPro" id="IPR051195">
    <property type="entry name" value="Fungal_stress_NST1"/>
</dbReference>
<protein>
    <recommendedName>
        <fullName evidence="4 8">Stress response protein NST1</fullName>
    </recommendedName>
</protein>
<dbReference type="Proteomes" id="UP001174691">
    <property type="component" value="Unassembled WGS sequence"/>
</dbReference>
<name>A0AA38RVR7_9PEZI</name>
<feature type="region of interest" description="Disordered" evidence="9">
    <location>
        <begin position="1"/>
        <end position="214"/>
    </location>
</feature>
<evidence type="ECO:0000256" key="2">
    <source>
        <dbReference type="ARBA" id="ARBA00004496"/>
    </source>
</evidence>
<dbReference type="InterPro" id="IPR025279">
    <property type="entry name" value="NST1"/>
</dbReference>
<dbReference type="EMBL" id="JANBVN010000029">
    <property type="protein sequence ID" value="KAJ9160919.1"/>
    <property type="molecule type" value="Genomic_DNA"/>
</dbReference>
<feature type="compositionally biased region" description="Basic and acidic residues" evidence="9">
    <location>
        <begin position="413"/>
        <end position="424"/>
    </location>
</feature>
<evidence type="ECO:0000256" key="7">
    <source>
        <dbReference type="ARBA" id="ARBA00023054"/>
    </source>
</evidence>
<comment type="function">
    <text evidence="1 8">May act as a negative regulator of salt tolerance.</text>
</comment>
<organism evidence="10 11">
    <name type="scientific">Coniochaeta hoffmannii</name>
    <dbReference type="NCBI Taxonomy" id="91930"/>
    <lineage>
        <taxon>Eukaryota</taxon>
        <taxon>Fungi</taxon>
        <taxon>Dikarya</taxon>
        <taxon>Ascomycota</taxon>
        <taxon>Pezizomycotina</taxon>
        <taxon>Sordariomycetes</taxon>
        <taxon>Sordariomycetidae</taxon>
        <taxon>Coniochaetales</taxon>
        <taxon>Coniochaetaceae</taxon>
        <taxon>Coniochaeta</taxon>
    </lineage>
</organism>
<feature type="compositionally biased region" description="Low complexity" evidence="9">
    <location>
        <begin position="92"/>
        <end position="115"/>
    </location>
</feature>
<feature type="compositionally biased region" description="Basic and acidic residues" evidence="9">
    <location>
        <begin position="546"/>
        <end position="680"/>
    </location>
</feature>
<dbReference type="PANTHER" id="PTHR31780:SF10">
    <property type="entry name" value="LD36051P"/>
    <property type="match status" value="1"/>
</dbReference>
<comment type="similarity">
    <text evidence="3 8">Belongs to the NST1 family.</text>
</comment>
<dbReference type="AlphaFoldDB" id="A0AA38RVR7"/>
<evidence type="ECO:0000256" key="5">
    <source>
        <dbReference type="ARBA" id="ARBA00022490"/>
    </source>
</evidence>
<evidence type="ECO:0000313" key="11">
    <source>
        <dbReference type="Proteomes" id="UP001174691"/>
    </source>
</evidence>
<dbReference type="PANTHER" id="PTHR31780">
    <property type="entry name" value="STRESS RESPONSE PROTEIN NST1-RELATED"/>
    <property type="match status" value="1"/>
</dbReference>
<proteinExistence type="inferred from homology"/>
<evidence type="ECO:0000256" key="1">
    <source>
        <dbReference type="ARBA" id="ARBA00002545"/>
    </source>
</evidence>
<dbReference type="Pfam" id="PF13945">
    <property type="entry name" value="NST1"/>
    <property type="match status" value="1"/>
</dbReference>
<feature type="compositionally biased region" description="Polar residues" evidence="9">
    <location>
        <begin position="809"/>
        <end position="825"/>
    </location>
</feature>
<feature type="compositionally biased region" description="Low complexity" evidence="9">
    <location>
        <begin position="64"/>
        <end position="78"/>
    </location>
</feature>
<feature type="region of interest" description="Disordered" evidence="9">
    <location>
        <begin position="517"/>
        <end position="717"/>
    </location>
</feature>
<evidence type="ECO:0000256" key="4">
    <source>
        <dbReference type="ARBA" id="ARBA00020733"/>
    </source>
</evidence>
<evidence type="ECO:0000313" key="10">
    <source>
        <dbReference type="EMBL" id="KAJ9160919.1"/>
    </source>
</evidence>
<feature type="region of interest" description="Disordered" evidence="9">
    <location>
        <begin position="285"/>
        <end position="369"/>
    </location>
</feature>
<feature type="compositionally biased region" description="Polar residues" evidence="9">
    <location>
        <begin position="1059"/>
        <end position="1072"/>
    </location>
</feature>
<feature type="region of interest" description="Disordered" evidence="9">
    <location>
        <begin position="413"/>
        <end position="481"/>
    </location>
</feature>
<evidence type="ECO:0000256" key="8">
    <source>
        <dbReference type="RuleBase" id="RU049441"/>
    </source>
</evidence>
<feature type="compositionally biased region" description="Low complexity" evidence="9">
    <location>
        <begin position="793"/>
        <end position="802"/>
    </location>
</feature>
<evidence type="ECO:0000256" key="3">
    <source>
        <dbReference type="ARBA" id="ARBA00007112"/>
    </source>
</evidence>
<keyword evidence="11" id="KW-1185">Reference proteome</keyword>
<feature type="compositionally biased region" description="Acidic residues" evidence="9">
    <location>
        <begin position="444"/>
        <end position="474"/>
    </location>
</feature>
<feature type="compositionally biased region" description="Basic and acidic residues" evidence="9">
    <location>
        <begin position="116"/>
        <end position="140"/>
    </location>
</feature>
<feature type="compositionally biased region" description="Pro residues" evidence="9">
    <location>
        <begin position="841"/>
        <end position="852"/>
    </location>
</feature>
<dbReference type="GO" id="GO:0005737">
    <property type="term" value="C:cytoplasm"/>
    <property type="evidence" value="ECO:0007669"/>
    <property type="project" value="UniProtKB-SubCell"/>
</dbReference>
<reference evidence="10" key="1">
    <citation type="submission" date="2022-07" db="EMBL/GenBank/DDBJ databases">
        <title>Fungi with potential for degradation of polypropylene.</title>
        <authorList>
            <person name="Gostincar C."/>
        </authorList>
    </citation>
    <scope>NUCLEOTIDE SEQUENCE</scope>
    <source>
        <strain evidence="10">EXF-13287</strain>
    </source>
</reference>
<feature type="compositionally biased region" description="Low complexity" evidence="9">
    <location>
        <begin position="896"/>
        <end position="906"/>
    </location>
</feature>
<feature type="compositionally biased region" description="Pro residues" evidence="9">
    <location>
        <begin position="1042"/>
        <end position="1058"/>
    </location>
</feature>
<feature type="compositionally biased region" description="Low complexity" evidence="9">
    <location>
        <begin position="287"/>
        <end position="317"/>
    </location>
</feature>
<feature type="compositionally biased region" description="Polar residues" evidence="9">
    <location>
        <begin position="41"/>
        <end position="56"/>
    </location>
</feature>
<feature type="compositionally biased region" description="Polar residues" evidence="9">
    <location>
        <begin position="998"/>
        <end position="1008"/>
    </location>
</feature>
<keyword evidence="7 8" id="KW-0175">Coiled coil</keyword>
<feature type="compositionally biased region" description="Polar residues" evidence="9">
    <location>
        <begin position="681"/>
        <end position="692"/>
    </location>
</feature>
<feature type="compositionally biased region" description="Low complexity" evidence="9">
    <location>
        <begin position="762"/>
        <end position="785"/>
    </location>
</feature>
<gene>
    <name evidence="10" type="ORF">NKR19_g2770</name>
</gene>
<feature type="region of interest" description="Disordered" evidence="9">
    <location>
        <begin position="750"/>
        <end position="1011"/>
    </location>
</feature>
<comment type="caution">
    <text evidence="10">The sequence shown here is derived from an EMBL/GenBank/DDBJ whole genome shotgun (WGS) entry which is preliminary data.</text>
</comment>
<feature type="compositionally biased region" description="Acidic residues" evidence="9">
    <location>
        <begin position="334"/>
        <end position="362"/>
    </location>
</feature>